<proteinExistence type="predicted"/>
<keyword evidence="1" id="KW-1133">Transmembrane helix</keyword>
<gene>
    <name evidence="2" type="ORF">NP493_185g02018</name>
</gene>
<sequence length="119" mass="13178">MPAESKWPARAISWPWATILLRFSAFTSISFSSIWCFLSRSLTALRSLPMSSEDTDRSISASLASASSRALLKSSCWAACLRRSPLSRDFSDRSLHFPFRSVRVDLISGPAGCWSPTIC</sequence>
<dbReference type="Proteomes" id="UP001209878">
    <property type="component" value="Unassembled WGS sequence"/>
</dbReference>
<name>A0AAD9UEV6_RIDPI</name>
<evidence type="ECO:0000256" key="1">
    <source>
        <dbReference type="SAM" id="Phobius"/>
    </source>
</evidence>
<keyword evidence="1" id="KW-0472">Membrane</keyword>
<comment type="caution">
    <text evidence="2">The sequence shown here is derived from an EMBL/GenBank/DDBJ whole genome shotgun (WGS) entry which is preliminary data.</text>
</comment>
<feature type="transmembrane region" description="Helical" evidence="1">
    <location>
        <begin position="12"/>
        <end position="38"/>
    </location>
</feature>
<accession>A0AAD9UEV6</accession>
<organism evidence="2 3">
    <name type="scientific">Ridgeia piscesae</name>
    <name type="common">Tubeworm</name>
    <dbReference type="NCBI Taxonomy" id="27915"/>
    <lineage>
        <taxon>Eukaryota</taxon>
        <taxon>Metazoa</taxon>
        <taxon>Spiralia</taxon>
        <taxon>Lophotrochozoa</taxon>
        <taxon>Annelida</taxon>
        <taxon>Polychaeta</taxon>
        <taxon>Sedentaria</taxon>
        <taxon>Canalipalpata</taxon>
        <taxon>Sabellida</taxon>
        <taxon>Siboglinidae</taxon>
        <taxon>Ridgeia</taxon>
    </lineage>
</organism>
<dbReference type="EMBL" id="JAODUO010000185">
    <property type="protein sequence ID" value="KAK2186887.1"/>
    <property type="molecule type" value="Genomic_DNA"/>
</dbReference>
<dbReference type="AlphaFoldDB" id="A0AAD9UEV6"/>
<keyword evidence="3" id="KW-1185">Reference proteome</keyword>
<evidence type="ECO:0000313" key="3">
    <source>
        <dbReference type="Proteomes" id="UP001209878"/>
    </source>
</evidence>
<evidence type="ECO:0000313" key="2">
    <source>
        <dbReference type="EMBL" id="KAK2186887.1"/>
    </source>
</evidence>
<protein>
    <submittedName>
        <fullName evidence="2">Uncharacterized protein</fullName>
    </submittedName>
</protein>
<reference evidence="2" key="1">
    <citation type="journal article" date="2023" name="Mol. Biol. Evol.">
        <title>Third-Generation Sequencing Reveals the Adaptive Role of the Epigenome in Three Deep-Sea Polychaetes.</title>
        <authorList>
            <person name="Perez M."/>
            <person name="Aroh O."/>
            <person name="Sun Y."/>
            <person name="Lan Y."/>
            <person name="Juniper S.K."/>
            <person name="Young C.R."/>
            <person name="Angers B."/>
            <person name="Qian P.Y."/>
        </authorList>
    </citation>
    <scope>NUCLEOTIDE SEQUENCE</scope>
    <source>
        <strain evidence="2">R07B-5</strain>
    </source>
</reference>
<keyword evidence="1" id="KW-0812">Transmembrane</keyword>